<feature type="region of interest" description="Disordered" evidence="10">
    <location>
        <begin position="1"/>
        <end position="25"/>
    </location>
</feature>
<dbReference type="AlphaFoldDB" id="A0A163K0R3"/>
<feature type="compositionally biased region" description="Polar residues" evidence="10">
    <location>
        <begin position="9"/>
        <end position="24"/>
    </location>
</feature>
<dbReference type="InterPro" id="IPR000223">
    <property type="entry name" value="Pept_S26A_signal_pept_1"/>
</dbReference>
<comment type="caution">
    <text evidence="12">The sequence shown here is derived from an EMBL/GenBank/DDBJ whole genome shotgun (WGS) entry which is preliminary data.</text>
</comment>
<dbReference type="OrthoDB" id="9802919at2"/>
<keyword evidence="5 8" id="KW-0645">Protease</keyword>
<comment type="subcellular location">
    <subcellularLocation>
        <location evidence="2">Cell membrane</location>
        <topology evidence="2">Single-pass type II membrane protein</topology>
    </subcellularLocation>
    <subcellularLocation>
        <location evidence="9">Membrane</location>
        <topology evidence="9">Single-pass type II membrane protein</topology>
    </subcellularLocation>
</comment>
<dbReference type="GO" id="GO:0005886">
    <property type="term" value="C:plasma membrane"/>
    <property type="evidence" value="ECO:0007669"/>
    <property type="project" value="UniProtKB-SubCell"/>
</dbReference>
<evidence type="ECO:0000256" key="5">
    <source>
        <dbReference type="ARBA" id="ARBA00022670"/>
    </source>
</evidence>
<comment type="similarity">
    <text evidence="3 9">Belongs to the peptidase S26 family.</text>
</comment>
<feature type="active site" evidence="7">
    <location>
        <position position="63"/>
    </location>
</feature>
<dbReference type="PROSITE" id="PS00501">
    <property type="entry name" value="SPASE_I_1"/>
    <property type="match status" value="1"/>
</dbReference>
<keyword evidence="6 8" id="KW-0378">Hydrolase</keyword>
<keyword evidence="13" id="KW-1185">Reference proteome</keyword>
<dbReference type="GO" id="GO:0006465">
    <property type="term" value="P:signal peptide processing"/>
    <property type="evidence" value="ECO:0007669"/>
    <property type="project" value="InterPro"/>
</dbReference>
<dbReference type="GeneID" id="97557717"/>
<dbReference type="GO" id="GO:0009003">
    <property type="term" value="F:signal peptidase activity"/>
    <property type="evidence" value="ECO:0007669"/>
    <property type="project" value="UniProtKB-EC"/>
</dbReference>
<dbReference type="STRING" id="59843.A3958_13370"/>
<protein>
    <recommendedName>
        <fullName evidence="4 8">Signal peptidase I</fullName>
        <ecNumber evidence="4 8">3.4.21.89</ecNumber>
    </recommendedName>
</protein>
<dbReference type="PRINTS" id="PR00727">
    <property type="entry name" value="LEADERPTASE"/>
</dbReference>
<dbReference type="InterPro" id="IPR019757">
    <property type="entry name" value="Pept_S26A_signal_pept_1_Lys-AS"/>
</dbReference>
<dbReference type="PANTHER" id="PTHR43390:SF1">
    <property type="entry name" value="CHLOROPLAST PROCESSING PEPTIDASE"/>
    <property type="match status" value="1"/>
</dbReference>
<dbReference type="InterPro" id="IPR019533">
    <property type="entry name" value="Peptidase_S26"/>
</dbReference>
<evidence type="ECO:0000313" key="13">
    <source>
        <dbReference type="Proteomes" id="UP000076796"/>
    </source>
</evidence>
<dbReference type="EC" id="3.4.21.89" evidence="4 8"/>
<name>A0A163K0R3_9BACL</name>
<dbReference type="NCBIfam" id="TIGR02227">
    <property type="entry name" value="sigpep_I_bact"/>
    <property type="match status" value="1"/>
</dbReference>
<evidence type="ECO:0000313" key="12">
    <source>
        <dbReference type="EMBL" id="KZS46919.1"/>
    </source>
</evidence>
<keyword evidence="8" id="KW-0472">Membrane</keyword>
<organism evidence="12 13">
    <name type="scientific">Paenibacillus glucanolyticus</name>
    <dbReference type="NCBI Taxonomy" id="59843"/>
    <lineage>
        <taxon>Bacteria</taxon>
        <taxon>Bacillati</taxon>
        <taxon>Bacillota</taxon>
        <taxon>Bacilli</taxon>
        <taxon>Bacillales</taxon>
        <taxon>Paenibacillaceae</taxon>
        <taxon>Paenibacillus</taxon>
    </lineage>
</organism>
<evidence type="ECO:0000256" key="3">
    <source>
        <dbReference type="ARBA" id="ARBA00009370"/>
    </source>
</evidence>
<dbReference type="EMBL" id="LWMH01000001">
    <property type="protein sequence ID" value="KZS46919.1"/>
    <property type="molecule type" value="Genomic_DNA"/>
</dbReference>
<dbReference type="InterPro" id="IPR036286">
    <property type="entry name" value="LexA/Signal_pep-like_sf"/>
</dbReference>
<evidence type="ECO:0000256" key="4">
    <source>
        <dbReference type="ARBA" id="ARBA00013208"/>
    </source>
</evidence>
<evidence type="ECO:0000259" key="11">
    <source>
        <dbReference type="Pfam" id="PF10502"/>
    </source>
</evidence>
<evidence type="ECO:0000256" key="10">
    <source>
        <dbReference type="SAM" id="MobiDB-lite"/>
    </source>
</evidence>
<dbReference type="Gene3D" id="2.10.109.10">
    <property type="entry name" value="Umud Fragment, subunit A"/>
    <property type="match status" value="1"/>
</dbReference>
<evidence type="ECO:0000256" key="6">
    <source>
        <dbReference type="ARBA" id="ARBA00022801"/>
    </source>
</evidence>
<evidence type="ECO:0000256" key="2">
    <source>
        <dbReference type="ARBA" id="ARBA00004401"/>
    </source>
</evidence>
<feature type="domain" description="Peptidase S26" evidence="11">
    <location>
        <begin position="33"/>
        <end position="192"/>
    </location>
</feature>
<evidence type="ECO:0000256" key="1">
    <source>
        <dbReference type="ARBA" id="ARBA00000677"/>
    </source>
</evidence>
<dbReference type="GO" id="GO:0004252">
    <property type="term" value="F:serine-type endopeptidase activity"/>
    <property type="evidence" value="ECO:0007669"/>
    <property type="project" value="InterPro"/>
</dbReference>
<dbReference type="Proteomes" id="UP000076796">
    <property type="component" value="Unassembled WGS sequence"/>
</dbReference>
<proteinExistence type="inferred from homology"/>
<evidence type="ECO:0000256" key="8">
    <source>
        <dbReference type="RuleBase" id="RU003993"/>
    </source>
</evidence>
<sequence length="200" mass="22412">MGQVIPPDSTENGENNGPQNQPSKKNGWAAELWDWVKTITIAFVIMVLLNMFVFNLSMVKGESMQPTLVASERLFINKVVYRFAEPSHGDVIVLKDPSDGPDKKEFLVKRIVGVPGDTIEVKDQTLYVNGVAKEEGYTDVAIEDPGFEPVTLEEGRYFVMGDNRHLGKSKDSRMFGSVKESDIVGRAEFIFWPLSEIKKL</sequence>
<dbReference type="RefSeq" id="WP_006208198.1">
    <property type="nucleotide sequence ID" value="NZ_CBCSBX010000003.1"/>
</dbReference>
<evidence type="ECO:0000256" key="7">
    <source>
        <dbReference type="PIRSR" id="PIRSR600223-1"/>
    </source>
</evidence>
<dbReference type="InterPro" id="IPR019756">
    <property type="entry name" value="Pept_S26A_signal_pept_1_Ser-AS"/>
</dbReference>
<feature type="transmembrane region" description="Helical" evidence="8">
    <location>
        <begin position="35"/>
        <end position="56"/>
    </location>
</feature>
<keyword evidence="8" id="KW-0812">Transmembrane</keyword>
<dbReference type="KEGG" id="pglu:A3958_13370"/>
<comment type="catalytic activity">
    <reaction evidence="1 8">
        <text>Cleavage of hydrophobic, N-terminal signal or leader sequences from secreted and periplasmic proteins.</text>
        <dbReference type="EC" id="3.4.21.89"/>
    </reaction>
</comment>
<feature type="active site" evidence="7">
    <location>
        <position position="109"/>
    </location>
</feature>
<dbReference type="PROSITE" id="PS00760">
    <property type="entry name" value="SPASE_I_2"/>
    <property type="match status" value="1"/>
</dbReference>
<keyword evidence="8" id="KW-1133">Transmembrane helix</keyword>
<evidence type="ECO:0000256" key="9">
    <source>
        <dbReference type="RuleBase" id="RU362042"/>
    </source>
</evidence>
<reference evidence="12" key="1">
    <citation type="journal article" date="2016" name="Genome Announc.">
        <title>Draft genomes of two strains of Paenibacillus glucanolyticus with capability to degrade lignocellulose.</title>
        <authorList>
            <person name="Mathews S.L."/>
            <person name="Pawlak J."/>
            <person name="Grunden A.M."/>
        </authorList>
    </citation>
    <scope>NUCLEOTIDE SEQUENCE [LARGE SCALE GENOMIC DNA]</scope>
    <source>
        <strain evidence="12">SLM1</strain>
    </source>
</reference>
<dbReference type="CDD" id="cd06530">
    <property type="entry name" value="S26_SPase_I"/>
    <property type="match status" value="1"/>
</dbReference>
<accession>A0A163K0R3</accession>
<dbReference type="Pfam" id="PF10502">
    <property type="entry name" value="Peptidase_S26"/>
    <property type="match status" value="1"/>
</dbReference>
<dbReference type="SUPFAM" id="SSF51306">
    <property type="entry name" value="LexA/Signal peptidase"/>
    <property type="match status" value="1"/>
</dbReference>
<dbReference type="PANTHER" id="PTHR43390">
    <property type="entry name" value="SIGNAL PEPTIDASE I"/>
    <property type="match status" value="1"/>
</dbReference>
<gene>
    <name evidence="12" type="ORF">AWU65_13790</name>
</gene>